<keyword evidence="3" id="KW-1185">Reference proteome</keyword>
<dbReference type="InterPro" id="IPR052339">
    <property type="entry name" value="Fe-S_Maturation_MIP18"/>
</dbReference>
<dbReference type="PANTHER" id="PTHR42831">
    <property type="entry name" value="FE-S PROTEIN MATURATION AUXILIARY FACTOR YITW"/>
    <property type="match status" value="1"/>
</dbReference>
<feature type="domain" description="MIP18 family-like" evidence="1">
    <location>
        <begin position="15"/>
        <end position="84"/>
    </location>
</feature>
<dbReference type="RefSeq" id="WP_108689203.1">
    <property type="nucleotide sequence ID" value="NZ_QCYK01000003.1"/>
</dbReference>
<dbReference type="InterPro" id="IPR002744">
    <property type="entry name" value="MIP18-like"/>
</dbReference>
<dbReference type="SUPFAM" id="SSF117916">
    <property type="entry name" value="Fe-S cluster assembly (FSCA) domain-like"/>
    <property type="match status" value="1"/>
</dbReference>
<comment type="caution">
    <text evidence="2">The sequence shown here is derived from an EMBL/GenBank/DDBJ whole genome shotgun (WGS) entry which is preliminary data.</text>
</comment>
<protein>
    <submittedName>
        <fullName evidence="2">FeS assembly SUF system protein SufT</fullName>
    </submittedName>
</protein>
<dbReference type="Pfam" id="PF01883">
    <property type="entry name" value="FeS_assembly_P"/>
    <property type="match status" value="1"/>
</dbReference>
<accession>A0A2T7BEE2</accession>
<dbReference type="PANTHER" id="PTHR42831:SF1">
    <property type="entry name" value="FE-S PROTEIN MATURATION AUXILIARY FACTOR YITW"/>
    <property type="match status" value="1"/>
</dbReference>
<gene>
    <name evidence="2" type="ORF">DCC81_23770</name>
</gene>
<dbReference type="Gene3D" id="3.30.300.130">
    <property type="entry name" value="Fe-S cluster assembly (FSCA)"/>
    <property type="match status" value="1"/>
</dbReference>
<reference evidence="2 3" key="1">
    <citation type="submission" date="2018-04" db="EMBL/GenBank/DDBJ databases">
        <title>Chitinophaga fuyangensis sp. nov., isolated from soil in a chemical factory.</title>
        <authorList>
            <person name="Chen K."/>
        </authorList>
    </citation>
    <scope>NUCLEOTIDE SEQUENCE [LARGE SCALE GENOMIC DNA]</scope>
    <source>
        <strain evidence="2 3">LY-1</strain>
    </source>
</reference>
<organism evidence="2 3">
    <name type="scientific">Chitinophaga parva</name>
    <dbReference type="NCBI Taxonomy" id="2169414"/>
    <lineage>
        <taxon>Bacteria</taxon>
        <taxon>Pseudomonadati</taxon>
        <taxon>Bacteroidota</taxon>
        <taxon>Chitinophagia</taxon>
        <taxon>Chitinophagales</taxon>
        <taxon>Chitinophagaceae</taxon>
        <taxon>Chitinophaga</taxon>
    </lineage>
</organism>
<evidence type="ECO:0000313" key="3">
    <source>
        <dbReference type="Proteomes" id="UP000244450"/>
    </source>
</evidence>
<proteinExistence type="predicted"/>
<evidence type="ECO:0000259" key="1">
    <source>
        <dbReference type="Pfam" id="PF01883"/>
    </source>
</evidence>
<dbReference type="OrthoDB" id="9805360at2"/>
<dbReference type="InterPro" id="IPR034904">
    <property type="entry name" value="FSCA_dom_sf"/>
</dbReference>
<dbReference type="AlphaFoldDB" id="A0A2T7BEE2"/>
<name>A0A2T7BEE2_9BACT</name>
<sequence length="107" mass="12088">MMVKTNFDLKCTIALALLQEVMDPELGLNVVDLGLIYALNFDEVHRRLETVMTLSTRHCPMGASIVDSVKAQLQTHFPGYGVEVTLTFDPPWSYERISEEGRKFLNA</sequence>
<evidence type="ECO:0000313" key="2">
    <source>
        <dbReference type="EMBL" id="PUZ23400.1"/>
    </source>
</evidence>
<dbReference type="Proteomes" id="UP000244450">
    <property type="component" value="Unassembled WGS sequence"/>
</dbReference>
<dbReference type="EMBL" id="QCYK01000003">
    <property type="protein sequence ID" value="PUZ23400.1"/>
    <property type="molecule type" value="Genomic_DNA"/>
</dbReference>